<dbReference type="Pfam" id="PF00528">
    <property type="entry name" value="BPD_transp_1"/>
    <property type="match status" value="1"/>
</dbReference>
<evidence type="ECO:0000313" key="10">
    <source>
        <dbReference type="Proteomes" id="UP001501570"/>
    </source>
</evidence>
<dbReference type="InterPro" id="IPR035906">
    <property type="entry name" value="MetI-like_sf"/>
</dbReference>
<dbReference type="SUPFAM" id="SSF161098">
    <property type="entry name" value="MetI-like"/>
    <property type="match status" value="1"/>
</dbReference>
<sequence length="316" mass="32651">MIRFVLRRAATALLVLLLSSVAIFAFIRAIPGDPAALMAGPDASPATVAAMRRQLGLDQPAVRQYWQWLSGVLHGDLGSSYFSHAPVASLVGRGLAASGALALLALLLAVLLGLLLGVAGAVARRGVVRVLLSGINTVSLAVPTYVTGVVLVLLFAIYLPAFPAGGYIPFLSDPADSLDSLVLPALCLALPVSAVLARYLKNSLVEVLGQDYVLAAQLRGVGPARLLLRGALPNALPAAITVLGVQAGQILGGAIVVETLFAWPGLGSSLLQAALNHDYVLIQGLLLLSVGAFVVIQAICDLIQAAVDPRMRKGLT</sequence>
<evidence type="ECO:0000259" key="8">
    <source>
        <dbReference type="PROSITE" id="PS50928"/>
    </source>
</evidence>
<evidence type="ECO:0000313" key="9">
    <source>
        <dbReference type="EMBL" id="GAA5178561.1"/>
    </source>
</evidence>
<comment type="similarity">
    <text evidence="7">Belongs to the binding-protein-dependent transport system permease family.</text>
</comment>
<keyword evidence="4 7" id="KW-0812">Transmembrane</keyword>
<feature type="transmembrane region" description="Helical" evidence="7">
    <location>
        <begin position="235"/>
        <end position="261"/>
    </location>
</feature>
<feature type="domain" description="ABC transmembrane type-1" evidence="8">
    <location>
        <begin position="95"/>
        <end position="298"/>
    </location>
</feature>
<evidence type="ECO:0000256" key="1">
    <source>
        <dbReference type="ARBA" id="ARBA00004651"/>
    </source>
</evidence>
<dbReference type="Pfam" id="PF19300">
    <property type="entry name" value="BPD_transp_1_N"/>
    <property type="match status" value="1"/>
</dbReference>
<evidence type="ECO:0000256" key="3">
    <source>
        <dbReference type="ARBA" id="ARBA00022475"/>
    </source>
</evidence>
<dbReference type="Proteomes" id="UP001501570">
    <property type="component" value="Unassembled WGS sequence"/>
</dbReference>
<dbReference type="InterPro" id="IPR045621">
    <property type="entry name" value="BPD_transp_1_N"/>
</dbReference>
<reference evidence="10" key="1">
    <citation type="journal article" date="2019" name="Int. J. Syst. Evol. Microbiol.">
        <title>The Global Catalogue of Microorganisms (GCM) 10K type strain sequencing project: providing services to taxonomists for standard genome sequencing and annotation.</title>
        <authorList>
            <consortium name="The Broad Institute Genomics Platform"/>
            <consortium name="The Broad Institute Genome Sequencing Center for Infectious Disease"/>
            <person name="Wu L."/>
            <person name="Ma J."/>
        </authorList>
    </citation>
    <scope>NUCLEOTIDE SEQUENCE [LARGE SCALE GENOMIC DNA]</scope>
    <source>
        <strain evidence="10">JCM 18304</strain>
    </source>
</reference>
<evidence type="ECO:0000256" key="7">
    <source>
        <dbReference type="RuleBase" id="RU363032"/>
    </source>
</evidence>
<name>A0ABP9RIV4_9ACTN</name>
<keyword evidence="5 7" id="KW-1133">Transmembrane helix</keyword>
<evidence type="ECO:0000256" key="6">
    <source>
        <dbReference type="ARBA" id="ARBA00023136"/>
    </source>
</evidence>
<comment type="caution">
    <text evidence="9">The sequence shown here is derived from an EMBL/GenBank/DDBJ whole genome shotgun (WGS) entry which is preliminary data.</text>
</comment>
<protein>
    <submittedName>
        <fullName evidence="9">ABC transporter permease</fullName>
    </submittedName>
</protein>
<dbReference type="InterPro" id="IPR000515">
    <property type="entry name" value="MetI-like"/>
</dbReference>
<keyword evidence="3" id="KW-1003">Cell membrane</keyword>
<organism evidence="9 10">
    <name type="scientific">Rugosimonospora acidiphila</name>
    <dbReference type="NCBI Taxonomy" id="556531"/>
    <lineage>
        <taxon>Bacteria</taxon>
        <taxon>Bacillati</taxon>
        <taxon>Actinomycetota</taxon>
        <taxon>Actinomycetes</taxon>
        <taxon>Micromonosporales</taxon>
        <taxon>Micromonosporaceae</taxon>
        <taxon>Rugosimonospora</taxon>
    </lineage>
</organism>
<keyword evidence="2 7" id="KW-0813">Transport</keyword>
<evidence type="ECO:0000256" key="5">
    <source>
        <dbReference type="ARBA" id="ARBA00022989"/>
    </source>
</evidence>
<feature type="transmembrane region" description="Helical" evidence="7">
    <location>
        <begin position="135"/>
        <end position="161"/>
    </location>
</feature>
<dbReference type="Gene3D" id="1.10.3720.10">
    <property type="entry name" value="MetI-like"/>
    <property type="match status" value="1"/>
</dbReference>
<dbReference type="CDD" id="cd06261">
    <property type="entry name" value="TM_PBP2"/>
    <property type="match status" value="1"/>
</dbReference>
<dbReference type="PROSITE" id="PS50928">
    <property type="entry name" value="ABC_TM1"/>
    <property type="match status" value="1"/>
</dbReference>
<evidence type="ECO:0000256" key="4">
    <source>
        <dbReference type="ARBA" id="ARBA00022692"/>
    </source>
</evidence>
<dbReference type="PANTHER" id="PTHR43163">
    <property type="entry name" value="DIPEPTIDE TRANSPORT SYSTEM PERMEASE PROTEIN DPPB-RELATED"/>
    <property type="match status" value="1"/>
</dbReference>
<feature type="transmembrane region" description="Helical" evidence="7">
    <location>
        <begin position="100"/>
        <end position="123"/>
    </location>
</feature>
<gene>
    <name evidence="9" type="ORF">GCM10023322_06020</name>
</gene>
<feature type="transmembrane region" description="Helical" evidence="7">
    <location>
        <begin position="181"/>
        <end position="200"/>
    </location>
</feature>
<keyword evidence="6 7" id="KW-0472">Membrane</keyword>
<proteinExistence type="inferred from homology"/>
<dbReference type="RefSeq" id="WP_345625843.1">
    <property type="nucleotide sequence ID" value="NZ_BAABJQ010000002.1"/>
</dbReference>
<accession>A0ABP9RIV4</accession>
<keyword evidence="10" id="KW-1185">Reference proteome</keyword>
<comment type="subcellular location">
    <subcellularLocation>
        <location evidence="1 7">Cell membrane</location>
        <topology evidence="1 7">Multi-pass membrane protein</topology>
    </subcellularLocation>
</comment>
<dbReference type="PANTHER" id="PTHR43163:SF3">
    <property type="entry name" value="PEPTIDE ABC TRANSPORTER PERMEASE PROTEIN"/>
    <property type="match status" value="1"/>
</dbReference>
<dbReference type="EMBL" id="BAABJQ010000002">
    <property type="protein sequence ID" value="GAA5178561.1"/>
    <property type="molecule type" value="Genomic_DNA"/>
</dbReference>
<evidence type="ECO:0000256" key="2">
    <source>
        <dbReference type="ARBA" id="ARBA00022448"/>
    </source>
</evidence>
<feature type="transmembrane region" description="Helical" evidence="7">
    <location>
        <begin position="281"/>
        <end position="303"/>
    </location>
</feature>